<dbReference type="Gene3D" id="2.40.30.270">
    <property type="match status" value="1"/>
</dbReference>
<dbReference type="EC" id="3.1.11.5" evidence="8"/>
<dbReference type="SMART" id="SM00382">
    <property type="entry name" value="AAA"/>
    <property type="match status" value="1"/>
</dbReference>
<keyword evidence="2" id="KW-0547">Nucleotide-binding</keyword>
<dbReference type="CDD" id="cd18808">
    <property type="entry name" value="SF1_C_Upf1"/>
    <property type="match status" value="1"/>
</dbReference>
<comment type="caution">
    <text evidence="8">The sequence shown here is derived from an EMBL/GenBank/DDBJ whole genome shotgun (WGS) entry which is preliminary data.</text>
</comment>
<keyword evidence="9" id="KW-1185">Reference proteome</keyword>
<dbReference type="SMART" id="SM00487">
    <property type="entry name" value="DEXDc"/>
    <property type="match status" value="1"/>
</dbReference>
<evidence type="ECO:0000313" key="8">
    <source>
        <dbReference type="EMBL" id="CAG5008472.1"/>
    </source>
</evidence>
<sequence>MDYFKRQLDLLKIEREEDKRSYLKLTESTSVSDRRAAGLAWYPIAIRGSEMSRGDYLTVEVERTTHQDISHQMRFGTPAALFSNHDPKKDKVEGTITHQNGNRLKITLRTDELPDWARDGKLGIDLLFDDNSYDEMNSALKKAAELGTKEEEGRLVKILTGEKAPTFKKDIPLFHAPKLNASQQQAVEKILRANELAIVHGPPGTGKTTTLVQAIKALVETEHQQILVVAPSNTAVDLLSEKLSDEGLSVLRVGNPARVSERLTSLTLDYQISGHARFKDIRSLKKQANEFKNMAHKYKRSFGKAEREQRKALFEEAHRIMKDVTATENYIIEDLVSRAQVITATLVGANHYTVRDIQYKTVVIDEAGQALEPACWIPLLKSKKVVLAGDHCQLPPTIKSDEAARSGLAVTLLEKCVAHHPESVVLLDEQYRMNEAIMGYSSRIFYHHKLRANEAVRTRVLFPGDMPLAFVDTAGCGFEEKPDGTSSTNPEEAVFLFKHLSQLVSDIVGSIPAEHDILSGFPTIAVISPYKRQIGILQEQLDHSPDLKPYVSKISVNTIDSFQGQERDVVYISMTRSNTEGAIGFLSDIRRMNVAMTRARKKLVVIGDSGTLSQLDFYAGFIEYAEKHGAYHSAWEYMV</sequence>
<evidence type="ECO:0000256" key="4">
    <source>
        <dbReference type="ARBA" id="ARBA00022806"/>
    </source>
</evidence>
<evidence type="ECO:0000256" key="2">
    <source>
        <dbReference type="ARBA" id="ARBA00022741"/>
    </source>
</evidence>
<dbReference type="Proteomes" id="UP000680038">
    <property type="component" value="Unassembled WGS sequence"/>
</dbReference>
<comment type="similarity">
    <text evidence="1">Belongs to the DNA2/NAM7 helicase family.</text>
</comment>
<organism evidence="8 9">
    <name type="scientific">Dyadobacter helix</name>
    <dbReference type="NCBI Taxonomy" id="2822344"/>
    <lineage>
        <taxon>Bacteria</taxon>
        <taxon>Pseudomonadati</taxon>
        <taxon>Bacteroidota</taxon>
        <taxon>Cytophagia</taxon>
        <taxon>Cytophagales</taxon>
        <taxon>Spirosomataceae</taxon>
        <taxon>Dyadobacter</taxon>
    </lineage>
</organism>
<keyword evidence="4" id="KW-0347">Helicase</keyword>
<dbReference type="EMBL" id="CAJRAF010000002">
    <property type="protein sequence ID" value="CAG5008472.1"/>
    <property type="molecule type" value="Genomic_DNA"/>
</dbReference>
<evidence type="ECO:0000313" key="9">
    <source>
        <dbReference type="Proteomes" id="UP000680038"/>
    </source>
</evidence>
<evidence type="ECO:0000256" key="1">
    <source>
        <dbReference type="ARBA" id="ARBA00007913"/>
    </source>
</evidence>
<dbReference type="PANTHER" id="PTHR43788:SF8">
    <property type="entry name" value="DNA-BINDING PROTEIN SMUBP-2"/>
    <property type="match status" value="1"/>
</dbReference>
<dbReference type="InterPro" id="IPR014001">
    <property type="entry name" value="Helicase_ATP-bd"/>
</dbReference>
<accession>A0A916NMS4</accession>
<dbReference type="InterPro" id="IPR027417">
    <property type="entry name" value="P-loop_NTPase"/>
</dbReference>
<dbReference type="GO" id="GO:0043139">
    <property type="term" value="F:5'-3' DNA helicase activity"/>
    <property type="evidence" value="ECO:0007669"/>
    <property type="project" value="TreeGrafter"/>
</dbReference>
<gene>
    <name evidence="8" type="primary">recD</name>
    <name evidence="8" type="ORF">DYBT9275_04277</name>
</gene>
<protein>
    <submittedName>
        <fullName evidence="8">RecBCD enzyme subunit RecD</fullName>
        <ecNumber evidence="8">3.1.11.5</ecNumber>
    </submittedName>
</protein>
<evidence type="ECO:0000259" key="7">
    <source>
        <dbReference type="SMART" id="SM00487"/>
    </source>
</evidence>
<evidence type="ECO:0000256" key="3">
    <source>
        <dbReference type="ARBA" id="ARBA00022801"/>
    </source>
</evidence>
<evidence type="ECO:0000259" key="6">
    <source>
        <dbReference type="SMART" id="SM00382"/>
    </source>
</evidence>
<keyword evidence="5" id="KW-0067">ATP-binding</keyword>
<proteinExistence type="inferred from homology"/>
<dbReference type="FunFam" id="3.40.50.300:FF:000326">
    <property type="entry name" value="P-loop containing nucleoside triphosphate hydrolase"/>
    <property type="match status" value="1"/>
</dbReference>
<dbReference type="Gene3D" id="3.40.50.300">
    <property type="entry name" value="P-loop containing nucleotide triphosphate hydrolases"/>
    <property type="match status" value="2"/>
</dbReference>
<feature type="domain" description="Helicase ATP-binding" evidence="7">
    <location>
        <begin position="175"/>
        <end position="431"/>
    </location>
</feature>
<dbReference type="GO" id="GO:0005524">
    <property type="term" value="F:ATP binding"/>
    <property type="evidence" value="ECO:0007669"/>
    <property type="project" value="UniProtKB-KW"/>
</dbReference>
<dbReference type="InterPro" id="IPR047187">
    <property type="entry name" value="SF1_C_Upf1"/>
</dbReference>
<reference evidence="8" key="1">
    <citation type="submission" date="2021-04" db="EMBL/GenBank/DDBJ databases">
        <authorList>
            <person name="Rodrigo-Torres L."/>
            <person name="Arahal R. D."/>
            <person name="Lucena T."/>
        </authorList>
    </citation>
    <scope>NUCLEOTIDE SEQUENCE</scope>
    <source>
        <strain evidence="8">CECT 9275</strain>
    </source>
</reference>
<dbReference type="SUPFAM" id="SSF52540">
    <property type="entry name" value="P-loop containing nucleoside triphosphate hydrolases"/>
    <property type="match status" value="1"/>
</dbReference>
<name>A0A916NMS4_9BACT</name>
<dbReference type="AlphaFoldDB" id="A0A916NMS4"/>
<dbReference type="InterPro" id="IPR041679">
    <property type="entry name" value="DNA2/NAM7-like_C"/>
</dbReference>
<dbReference type="GO" id="GO:0005694">
    <property type="term" value="C:chromosome"/>
    <property type="evidence" value="ECO:0007669"/>
    <property type="project" value="UniProtKB-ARBA"/>
</dbReference>
<dbReference type="RefSeq" id="WP_215240670.1">
    <property type="nucleotide sequence ID" value="NZ_CAJRAF010000002.1"/>
</dbReference>
<evidence type="ECO:0000256" key="5">
    <source>
        <dbReference type="ARBA" id="ARBA00022840"/>
    </source>
</evidence>
<feature type="domain" description="AAA+ ATPase" evidence="6">
    <location>
        <begin position="193"/>
        <end position="417"/>
    </location>
</feature>
<keyword evidence="3 8" id="KW-0378">Hydrolase</keyword>
<dbReference type="InterPro" id="IPR050534">
    <property type="entry name" value="Coronavir_polyprotein_1ab"/>
</dbReference>
<dbReference type="Pfam" id="PF13086">
    <property type="entry name" value="AAA_11"/>
    <property type="match status" value="1"/>
</dbReference>
<dbReference type="InterPro" id="IPR003593">
    <property type="entry name" value="AAA+_ATPase"/>
</dbReference>
<dbReference type="InterPro" id="IPR041677">
    <property type="entry name" value="DNA2/NAM7_AAA_11"/>
</dbReference>
<dbReference type="Pfam" id="PF13087">
    <property type="entry name" value="AAA_12"/>
    <property type="match status" value="1"/>
</dbReference>
<dbReference type="GO" id="GO:0008854">
    <property type="term" value="F:exodeoxyribonuclease V activity"/>
    <property type="evidence" value="ECO:0007669"/>
    <property type="project" value="UniProtKB-EC"/>
</dbReference>
<dbReference type="PANTHER" id="PTHR43788">
    <property type="entry name" value="DNA2/NAM7 HELICASE FAMILY MEMBER"/>
    <property type="match status" value="1"/>
</dbReference>